<evidence type="ECO:0000256" key="1">
    <source>
        <dbReference type="ARBA" id="ARBA00004479"/>
    </source>
</evidence>
<reference evidence="12" key="1">
    <citation type="submission" date="2025-08" db="UniProtKB">
        <authorList>
            <consortium name="Ensembl"/>
        </authorList>
    </citation>
    <scope>IDENTIFICATION</scope>
</reference>
<evidence type="ECO:0000256" key="7">
    <source>
        <dbReference type="ARBA" id="ARBA00023136"/>
    </source>
</evidence>
<evidence type="ECO:0000256" key="8">
    <source>
        <dbReference type="ARBA" id="ARBA00023170"/>
    </source>
</evidence>
<evidence type="ECO:0000256" key="10">
    <source>
        <dbReference type="SAM" id="SignalP"/>
    </source>
</evidence>
<dbReference type="PANTHER" id="PTHR48423">
    <property type="entry name" value="INTERLEUKIN-27 RECEPTOR SUBUNIT ALPHA"/>
    <property type="match status" value="1"/>
</dbReference>
<keyword evidence="8" id="KW-0675">Receptor</keyword>
<keyword evidence="6" id="KW-1133">Transmembrane helix</keyword>
<feature type="signal peptide" evidence="10">
    <location>
        <begin position="1"/>
        <end position="26"/>
    </location>
</feature>
<keyword evidence="7" id="KW-0472">Membrane</keyword>
<evidence type="ECO:0000256" key="3">
    <source>
        <dbReference type="ARBA" id="ARBA00022692"/>
    </source>
</evidence>
<dbReference type="Gene3D" id="2.60.40.10">
    <property type="entry name" value="Immunoglobulins"/>
    <property type="match status" value="3"/>
</dbReference>
<comment type="similarity">
    <text evidence="2">Belongs to the type I cytokine receptor family. Type 2 subfamily.</text>
</comment>
<dbReference type="InterPro" id="IPR036116">
    <property type="entry name" value="FN3_sf"/>
</dbReference>
<dbReference type="InParanoid" id="A0A3Q1HWC9"/>
<evidence type="ECO:0000313" key="12">
    <source>
        <dbReference type="Ensembl" id="ENSAPOP00000031950.1"/>
    </source>
</evidence>
<evidence type="ECO:0000256" key="6">
    <source>
        <dbReference type="ARBA" id="ARBA00022989"/>
    </source>
</evidence>
<dbReference type="AlphaFoldDB" id="A0A3Q1HWC9"/>
<dbReference type="InterPro" id="IPR013783">
    <property type="entry name" value="Ig-like_fold"/>
</dbReference>
<dbReference type="GeneTree" id="ENSGT00940000159829"/>
<feature type="domain" description="Fibronectin type-III" evidence="11">
    <location>
        <begin position="124"/>
        <end position="206"/>
    </location>
</feature>
<dbReference type="InterPro" id="IPR052672">
    <property type="entry name" value="Type1_Cytokine_Rcpt_Type2"/>
</dbReference>
<dbReference type="FunCoup" id="A0A3Q1HWC9">
    <property type="interactions" value="87"/>
</dbReference>
<reference evidence="12" key="2">
    <citation type="submission" date="2025-09" db="UniProtKB">
        <authorList>
            <consortium name="Ensembl"/>
        </authorList>
    </citation>
    <scope>IDENTIFICATION</scope>
</reference>
<dbReference type="SMART" id="SM00060">
    <property type="entry name" value="FN3"/>
    <property type="match status" value="3"/>
</dbReference>
<dbReference type="Ensembl" id="ENSAPOT00000025406.1">
    <property type="protein sequence ID" value="ENSAPOP00000031950.1"/>
    <property type="gene ID" value="ENSAPOG00000019572.1"/>
</dbReference>
<feature type="domain" description="Fibronectin type-III" evidence="11">
    <location>
        <begin position="221"/>
        <end position="302"/>
    </location>
</feature>
<protein>
    <recommendedName>
        <fullName evidence="11">Fibronectin type-III domain-containing protein</fullName>
    </recommendedName>
</protein>
<evidence type="ECO:0000256" key="4">
    <source>
        <dbReference type="ARBA" id="ARBA00022729"/>
    </source>
</evidence>
<keyword evidence="4 10" id="KW-0732">Signal</keyword>
<feature type="chain" id="PRO_5018659474" description="Fibronectin type-III domain-containing protein" evidence="10">
    <location>
        <begin position="27"/>
        <end position="519"/>
    </location>
</feature>
<keyword evidence="3" id="KW-0812">Transmembrane</keyword>
<accession>A0A3Q1HWC9</accession>
<feature type="domain" description="Fibronectin type-III" evidence="11">
    <location>
        <begin position="425"/>
        <end position="511"/>
    </location>
</feature>
<keyword evidence="9" id="KW-0325">Glycoprotein</keyword>
<evidence type="ECO:0000259" key="11">
    <source>
        <dbReference type="SMART" id="SM00060"/>
    </source>
</evidence>
<dbReference type="InterPro" id="IPR003961">
    <property type="entry name" value="FN3_dom"/>
</dbReference>
<keyword evidence="13" id="KW-1185">Reference proteome</keyword>
<keyword evidence="5" id="KW-0677">Repeat</keyword>
<evidence type="ECO:0000256" key="5">
    <source>
        <dbReference type="ARBA" id="ARBA00022737"/>
    </source>
</evidence>
<name>A0A3Q1HWC9_9TELE</name>
<sequence length="519" mass="57557">MNLSSIFWRCIILVTFFIKGCPPVPACCHPLNSPGYLTVEPDTLVVVGSNPTVYCHITEWPPRTRLKTFDRGCILKFGKKVNGTTTMFNLTGVRKPLSAVICMLNSDGLSKIIGGLNLRAGLPPDKPENVICETTRSSDFINCSWTRGQETHLDMLYNISINRENGTRIHSAQTRNAEKITIRRGMLEENTKNLIIIAAYNPFGVSQSDPFIFCIKDIVIPETPHITQIDFGSNSTAAMIEWRTAESPVQLRSSVRMSADNVSWEVREGTELVEGLIRVDDLRPVTAYQFQMRTCYSASGLTDTSTSRSSNRSLCSKWSPSVWETSPGKGPSKQLHVWRILGGQETNCQQTVTVLWKSPSVEDYSGKVKEYNIFLANDQKHTCAAAVNSCSVQVPAEVKTLNVSVVTSYGSSPPARVALRHSGVLGPVLEELVSAANGSAVFISWSGPRNKQGSAFGEELLYYVMEWTSVPEAEMQWQKLAKDLKTTSITGTLPTRYFYQPTIINNILMECIFLSLKLS</sequence>
<dbReference type="Proteomes" id="UP000257200">
    <property type="component" value="Unplaced"/>
</dbReference>
<dbReference type="STRING" id="80966.ENSAPOP00000031950"/>
<dbReference type="GO" id="GO:0005886">
    <property type="term" value="C:plasma membrane"/>
    <property type="evidence" value="ECO:0007669"/>
    <property type="project" value="UniProtKB-ARBA"/>
</dbReference>
<organism evidence="12 13">
    <name type="scientific">Acanthochromis polyacanthus</name>
    <name type="common">spiny chromis</name>
    <dbReference type="NCBI Taxonomy" id="80966"/>
    <lineage>
        <taxon>Eukaryota</taxon>
        <taxon>Metazoa</taxon>
        <taxon>Chordata</taxon>
        <taxon>Craniata</taxon>
        <taxon>Vertebrata</taxon>
        <taxon>Euteleostomi</taxon>
        <taxon>Actinopterygii</taxon>
        <taxon>Neopterygii</taxon>
        <taxon>Teleostei</taxon>
        <taxon>Neoteleostei</taxon>
        <taxon>Acanthomorphata</taxon>
        <taxon>Ovalentaria</taxon>
        <taxon>Pomacentridae</taxon>
        <taxon>Acanthochromis</taxon>
    </lineage>
</organism>
<evidence type="ECO:0000256" key="9">
    <source>
        <dbReference type="ARBA" id="ARBA00023180"/>
    </source>
</evidence>
<dbReference type="SUPFAM" id="SSF49265">
    <property type="entry name" value="Fibronectin type III"/>
    <property type="match status" value="3"/>
</dbReference>
<evidence type="ECO:0000313" key="13">
    <source>
        <dbReference type="Proteomes" id="UP000257200"/>
    </source>
</evidence>
<evidence type="ECO:0000256" key="2">
    <source>
        <dbReference type="ARBA" id="ARBA00008921"/>
    </source>
</evidence>
<comment type="subcellular location">
    <subcellularLocation>
        <location evidence="1">Membrane</location>
        <topology evidence="1">Single-pass type I membrane protein</topology>
    </subcellularLocation>
</comment>
<proteinExistence type="inferred from homology"/>
<dbReference type="PANTHER" id="PTHR48423:SF2">
    <property type="entry name" value="INTERLEUKIN-12 RECEPTOR SUBUNIT BETA-2"/>
    <property type="match status" value="1"/>
</dbReference>